<gene>
    <name evidence="1" type="ORF">OI25_7636</name>
</gene>
<dbReference type="KEGG" id="bfn:OI25_7636"/>
<protein>
    <submittedName>
        <fullName evidence="1">Uncharacterized protein</fullName>
    </submittedName>
</protein>
<dbReference type="AlphaFoldDB" id="A0AAU8SSV0"/>
<organism evidence="1 2">
    <name type="scientific">Paraburkholderia fungorum</name>
    <dbReference type="NCBI Taxonomy" id="134537"/>
    <lineage>
        <taxon>Bacteria</taxon>
        <taxon>Pseudomonadati</taxon>
        <taxon>Pseudomonadota</taxon>
        <taxon>Betaproteobacteria</taxon>
        <taxon>Burkholderiales</taxon>
        <taxon>Burkholderiaceae</taxon>
        <taxon>Paraburkholderia</taxon>
    </lineage>
</organism>
<accession>A0AAU8SSV0</accession>
<name>A0AAU8SSV0_9BURK</name>
<evidence type="ECO:0000313" key="1">
    <source>
        <dbReference type="EMBL" id="AJZ56818.1"/>
    </source>
</evidence>
<reference evidence="1 2" key="1">
    <citation type="journal article" date="2015" name="Genome Announc.">
        <title>Complete genome sequences for 59 burkholderia isolates, both pathogenic and near neighbor.</title>
        <authorList>
            <person name="Johnson S.L."/>
            <person name="Bishop-Lilly K.A."/>
            <person name="Ladner J.T."/>
            <person name="Daligault H.E."/>
            <person name="Davenport K.W."/>
            <person name="Jaissle J."/>
            <person name="Frey K.G."/>
            <person name="Koroleva G.I."/>
            <person name="Bruce D.C."/>
            <person name="Coyne S.R."/>
            <person name="Broomall S.M."/>
            <person name="Li P.E."/>
            <person name="Teshima H."/>
            <person name="Gibbons H.S."/>
            <person name="Palacios G.F."/>
            <person name="Rosenzweig C.N."/>
            <person name="Redden C.L."/>
            <person name="Xu Y."/>
            <person name="Minogue T.D."/>
            <person name="Chain P.S."/>
        </authorList>
    </citation>
    <scope>NUCLEOTIDE SEQUENCE [LARGE SCALE GENOMIC DNA]</scope>
    <source>
        <strain evidence="1 2">ATCC BAA-463</strain>
    </source>
</reference>
<proteinExistence type="predicted"/>
<dbReference type="Proteomes" id="UP000032614">
    <property type="component" value="Chromosome 3"/>
</dbReference>
<sequence>MLGWIGRLNGRTIMWTSAPSWPVNASCGRYLMPPVKPVRGDSRDPIASELHDVSSCYPNEQGSERRSTSTIEKRCVSRCESRRNPDTGDAKHGAPCRGTNRSKDAFFHMVSICERKYDPSSRAYPTGRLCVLKSLSKASADVAYALWIIGPTSGMSSIYPTRSNSQQSGVTCRVAEMAEAV</sequence>
<dbReference type="EMBL" id="CP010025">
    <property type="protein sequence ID" value="AJZ56818.1"/>
    <property type="molecule type" value="Genomic_DNA"/>
</dbReference>
<evidence type="ECO:0000313" key="2">
    <source>
        <dbReference type="Proteomes" id="UP000032614"/>
    </source>
</evidence>